<dbReference type="InterPro" id="IPR015942">
    <property type="entry name" value="Asp/Glu/hydantoin_racemase"/>
</dbReference>
<protein>
    <submittedName>
        <fullName evidence="2">Aspartate/glutamate racemase family protein</fullName>
    </submittedName>
</protein>
<dbReference type="InterPro" id="IPR053714">
    <property type="entry name" value="Iso_Racemase_Enz_sf"/>
</dbReference>
<dbReference type="KEGG" id="broo:brsh051_13240"/>
<evidence type="ECO:0000256" key="1">
    <source>
        <dbReference type="ARBA" id="ARBA00038414"/>
    </source>
</evidence>
<dbReference type="AlphaFoldDB" id="A0AAN0K6M6"/>
<dbReference type="Gene3D" id="3.40.50.12500">
    <property type="match status" value="1"/>
</dbReference>
<dbReference type="Proteomes" id="UP001431656">
    <property type="component" value="Chromosome"/>
</dbReference>
<gene>
    <name evidence="2" type="ORF">brsh051_13240</name>
</gene>
<dbReference type="Pfam" id="PF01177">
    <property type="entry name" value="Asp_Glu_race"/>
    <property type="match status" value="1"/>
</dbReference>
<evidence type="ECO:0000313" key="3">
    <source>
        <dbReference type="Proteomes" id="UP001431656"/>
    </source>
</evidence>
<accession>A0AAN0K6M6</accession>
<reference evidence="2" key="1">
    <citation type="journal article" date="2024" name="Int. J. Syst. Evol. Microbiol.">
        <title>Brooklawnia propionicigenes sp. nov., a facultatively anaerobic, propionate-producing bacterium isolated from a methanogenic reactor treating waste from cattle farms.</title>
        <authorList>
            <person name="Akita Y."/>
            <person name="Ueki A."/>
            <person name="Tonouchi A."/>
            <person name="Sugawara Y."/>
            <person name="Honma S."/>
            <person name="Kaku N."/>
            <person name="Ueki K."/>
        </authorList>
    </citation>
    <scope>NUCLEOTIDE SEQUENCE</scope>
    <source>
        <strain evidence="2">SH051</strain>
    </source>
</reference>
<proteinExistence type="inferred from homology"/>
<keyword evidence="3" id="KW-1185">Reference proteome</keyword>
<dbReference type="RefSeq" id="WP_286268350.1">
    <property type="nucleotide sequence ID" value="NZ_AP028056.1"/>
</dbReference>
<evidence type="ECO:0000313" key="2">
    <source>
        <dbReference type="EMBL" id="BEH02043.1"/>
    </source>
</evidence>
<comment type="similarity">
    <text evidence="1">Belongs to the HyuE racemase family.</text>
</comment>
<organism evidence="2 3">
    <name type="scientific">Brooklawnia propionicigenes</name>
    <dbReference type="NCBI Taxonomy" id="3041175"/>
    <lineage>
        <taxon>Bacteria</taxon>
        <taxon>Bacillati</taxon>
        <taxon>Actinomycetota</taxon>
        <taxon>Actinomycetes</taxon>
        <taxon>Propionibacteriales</taxon>
        <taxon>Propionibacteriaceae</taxon>
        <taxon>Brooklawnia</taxon>
    </lineage>
</organism>
<dbReference type="GO" id="GO:0047661">
    <property type="term" value="F:amino-acid racemase activity"/>
    <property type="evidence" value="ECO:0007669"/>
    <property type="project" value="InterPro"/>
</dbReference>
<name>A0AAN0K6M6_9ACTN</name>
<dbReference type="EMBL" id="AP028056">
    <property type="protein sequence ID" value="BEH02043.1"/>
    <property type="molecule type" value="Genomic_DNA"/>
</dbReference>
<sequence length="216" mass="22079">MKILVLNPNSSRATTRVLSRVAGDWAAASGNEVVTESLPQAPELLVTQADNELVAGQIWQRIARLADDGFDAMVIACHGDPGLPDGWAVQDRRPVVGMGWASMQLAAAGEGWGVLCVTEEIVADKVEQAAGYGLTGDLIVARGALRRDYETGSNAALGCLVAEVTEIAAAGAASVVLGCGAMSGLADAVRERVSAAVIVPLAAALDQSVLLACATG</sequence>